<dbReference type="InterPro" id="IPR036277">
    <property type="entry name" value="SMC_hinge_sf"/>
</dbReference>
<comment type="caution">
    <text evidence="1">The sequence shown here is derived from an EMBL/GenBank/DDBJ whole genome shotgun (WGS) entry which is preliminary data.</text>
</comment>
<keyword evidence="2" id="KW-1185">Reference proteome</keyword>
<evidence type="ECO:0000313" key="2">
    <source>
        <dbReference type="Proteomes" id="UP000289340"/>
    </source>
</evidence>
<protein>
    <submittedName>
        <fullName evidence="1">Structural maintenance of chromosomes protein 4</fullName>
    </submittedName>
</protein>
<accession>A0A445J020</accession>
<dbReference type="EMBL" id="QZWG01000009">
    <property type="protein sequence ID" value="RZB91743.1"/>
    <property type="molecule type" value="Genomic_DNA"/>
</dbReference>
<dbReference type="SMR" id="A0A445J020"/>
<dbReference type="GO" id="GO:0051276">
    <property type="term" value="P:chromosome organization"/>
    <property type="evidence" value="ECO:0007669"/>
    <property type="project" value="InterPro"/>
</dbReference>
<proteinExistence type="predicted"/>
<organism evidence="1 2">
    <name type="scientific">Glycine soja</name>
    <name type="common">Wild soybean</name>
    <dbReference type="NCBI Taxonomy" id="3848"/>
    <lineage>
        <taxon>Eukaryota</taxon>
        <taxon>Viridiplantae</taxon>
        <taxon>Streptophyta</taxon>
        <taxon>Embryophyta</taxon>
        <taxon>Tracheophyta</taxon>
        <taxon>Spermatophyta</taxon>
        <taxon>Magnoliopsida</taxon>
        <taxon>eudicotyledons</taxon>
        <taxon>Gunneridae</taxon>
        <taxon>Pentapetalae</taxon>
        <taxon>rosids</taxon>
        <taxon>fabids</taxon>
        <taxon>Fabales</taxon>
        <taxon>Fabaceae</taxon>
        <taxon>Papilionoideae</taxon>
        <taxon>50 kb inversion clade</taxon>
        <taxon>NPAAA clade</taxon>
        <taxon>indigoferoid/millettioid clade</taxon>
        <taxon>Phaseoleae</taxon>
        <taxon>Glycine</taxon>
        <taxon>Glycine subgen. Soja</taxon>
    </lineage>
</organism>
<name>A0A445J020_GLYSO</name>
<evidence type="ECO:0000313" key="1">
    <source>
        <dbReference type="EMBL" id="RZB91743.1"/>
    </source>
</evidence>
<dbReference type="AlphaFoldDB" id="A0A445J020"/>
<dbReference type="GO" id="GO:0005694">
    <property type="term" value="C:chromosome"/>
    <property type="evidence" value="ECO:0007669"/>
    <property type="project" value="InterPro"/>
</dbReference>
<dbReference type="Proteomes" id="UP000289340">
    <property type="component" value="Chromosome 9"/>
</dbReference>
<gene>
    <name evidence="1" type="ORF">D0Y65_023933</name>
</gene>
<sequence length="97" mass="10905">MCMTNEIVKNQGQGSLLHNVNYNMEKQVDLLSKLKKNVSTPEGVPRLFDLVKVQDERMKLAFFAALRNTVVAKDLDQVSCTFVAGCFILMINIKDPS</sequence>
<dbReference type="SUPFAM" id="SSF75553">
    <property type="entry name" value="Smc hinge domain"/>
    <property type="match status" value="1"/>
</dbReference>
<reference evidence="1 2" key="1">
    <citation type="submission" date="2018-09" db="EMBL/GenBank/DDBJ databases">
        <title>A high-quality reference genome of wild soybean provides a powerful tool to mine soybean genomes.</title>
        <authorList>
            <person name="Xie M."/>
            <person name="Chung C.Y.L."/>
            <person name="Li M.-W."/>
            <person name="Wong F.-L."/>
            <person name="Chan T.-F."/>
            <person name="Lam H.-M."/>
        </authorList>
    </citation>
    <scope>NUCLEOTIDE SEQUENCE [LARGE SCALE GENOMIC DNA]</scope>
    <source>
        <strain evidence="2">cv. W05</strain>
        <tissue evidence="1">Hypocotyl of etiolated seedlings</tissue>
    </source>
</reference>
<dbReference type="GO" id="GO:0005524">
    <property type="term" value="F:ATP binding"/>
    <property type="evidence" value="ECO:0007669"/>
    <property type="project" value="InterPro"/>
</dbReference>